<dbReference type="InterPro" id="IPR016187">
    <property type="entry name" value="CTDL_fold"/>
</dbReference>
<accession>A0ABT4VUJ2</accession>
<dbReference type="SUPFAM" id="SSF56436">
    <property type="entry name" value="C-type lectin-like"/>
    <property type="match status" value="1"/>
</dbReference>
<feature type="region of interest" description="Disordered" evidence="1">
    <location>
        <begin position="1"/>
        <end position="31"/>
    </location>
</feature>
<reference evidence="3" key="1">
    <citation type="submission" date="2022-11" db="EMBL/GenBank/DDBJ databases">
        <title>Hoeflea poritis sp. nov., isolated from scleractinian coral Porites lutea.</title>
        <authorList>
            <person name="Zhang G."/>
            <person name="Wei Q."/>
            <person name="Cai L."/>
        </authorList>
    </citation>
    <scope>NUCLEOTIDE SEQUENCE</scope>
    <source>
        <strain evidence="3">E7-10</strain>
    </source>
</reference>
<protein>
    <submittedName>
        <fullName evidence="3">Formylglycine-generating enzyme family protein</fullName>
    </submittedName>
</protein>
<dbReference type="InterPro" id="IPR042095">
    <property type="entry name" value="SUMF_sf"/>
</dbReference>
<dbReference type="InterPro" id="IPR005532">
    <property type="entry name" value="SUMF_dom"/>
</dbReference>
<dbReference type="RefSeq" id="WP_271092227.1">
    <property type="nucleotide sequence ID" value="NZ_JAPJZH010000022.1"/>
</dbReference>
<dbReference type="PANTHER" id="PTHR23150">
    <property type="entry name" value="SULFATASE MODIFYING FACTOR 1, 2"/>
    <property type="match status" value="1"/>
</dbReference>
<dbReference type="EMBL" id="JAPJZH010000022">
    <property type="protein sequence ID" value="MDA4848366.1"/>
    <property type="molecule type" value="Genomic_DNA"/>
</dbReference>
<keyword evidence="4" id="KW-1185">Reference proteome</keyword>
<dbReference type="Proteomes" id="UP001148313">
    <property type="component" value="Unassembled WGS sequence"/>
</dbReference>
<comment type="caution">
    <text evidence="3">The sequence shown here is derived from an EMBL/GenBank/DDBJ whole genome shotgun (WGS) entry which is preliminary data.</text>
</comment>
<sequence>MAKPQQSSIHIPGGRSLLGTNRPVLAADGEGPLRTTRVKPFRIDPAAVTNARFEEFVSATGYETDAEKLGSSFVFQNFLPAAERDKPRVAAAPWWCEVQGASWRDPFGPGSADRRAPEHPVVHISWHDACAFASWAGGRLPSETEWEHAARGGLGDVRFPWGDEEPDDTDIFPCNIWQGTFPEKDLALDGYEGLAPAQSFAPNGYGLFNMVGNTWEWTSEPFKVRSLKKAARTAHAGTRGYKLVKGGSFLCHISYCYRYRIAARSGTSPDSSTSHTGLRLVYDID</sequence>
<evidence type="ECO:0000256" key="1">
    <source>
        <dbReference type="SAM" id="MobiDB-lite"/>
    </source>
</evidence>
<dbReference type="PANTHER" id="PTHR23150:SF19">
    <property type="entry name" value="FORMYLGLYCINE-GENERATING ENZYME"/>
    <property type="match status" value="1"/>
</dbReference>
<dbReference type="InterPro" id="IPR051043">
    <property type="entry name" value="Sulfatase_Mod_Factor_Kinase"/>
</dbReference>
<name>A0ABT4VUJ2_9HYPH</name>
<gene>
    <name evidence="3" type="ORF">OOZ53_23615</name>
</gene>
<dbReference type="Pfam" id="PF03781">
    <property type="entry name" value="FGE-sulfatase"/>
    <property type="match status" value="1"/>
</dbReference>
<evidence type="ECO:0000313" key="3">
    <source>
        <dbReference type="EMBL" id="MDA4848366.1"/>
    </source>
</evidence>
<evidence type="ECO:0000313" key="4">
    <source>
        <dbReference type="Proteomes" id="UP001148313"/>
    </source>
</evidence>
<proteinExistence type="predicted"/>
<organism evidence="3 4">
    <name type="scientific">Hoeflea poritis</name>
    <dbReference type="NCBI Taxonomy" id="2993659"/>
    <lineage>
        <taxon>Bacteria</taxon>
        <taxon>Pseudomonadati</taxon>
        <taxon>Pseudomonadota</taxon>
        <taxon>Alphaproteobacteria</taxon>
        <taxon>Hyphomicrobiales</taxon>
        <taxon>Rhizobiaceae</taxon>
        <taxon>Hoeflea</taxon>
    </lineage>
</organism>
<feature type="domain" description="Sulfatase-modifying factor enzyme-like" evidence="2">
    <location>
        <begin position="6"/>
        <end position="281"/>
    </location>
</feature>
<dbReference type="Gene3D" id="3.90.1580.10">
    <property type="entry name" value="paralog of FGE (formylglycine-generating enzyme)"/>
    <property type="match status" value="1"/>
</dbReference>
<evidence type="ECO:0000259" key="2">
    <source>
        <dbReference type="Pfam" id="PF03781"/>
    </source>
</evidence>